<dbReference type="InterPro" id="IPR005240">
    <property type="entry name" value="DUF389"/>
</dbReference>
<keyword evidence="1" id="KW-0472">Membrane</keyword>
<dbReference type="PANTHER" id="PTHR20992:SF9">
    <property type="entry name" value="AT15442P-RELATED"/>
    <property type="match status" value="1"/>
</dbReference>
<feature type="transmembrane region" description="Helical" evidence="1">
    <location>
        <begin position="140"/>
        <end position="163"/>
    </location>
</feature>
<organism evidence="2 3">
    <name type="scientific">Arthrobacter russicus</name>
    <dbReference type="NCBI Taxonomy" id="172040"/>
    <lineage>
        <taxon>Bacteria</taxon>
        <taxon>Bacillati</taxon>
        <taxon>Actinomycetota</taxon>
        <taxon>Actinomycetes</taxon>
        <taxon>Micrococcales</taxon>
        <taxon>Micrococcaceae</taxon>
        <taxon>Arthrobacter</taxon>
    </lineage>
</organism>
<keyword evidence="1" id="KW-1133">Transmembrane helix</keyword>
<accession>A0ABU1JDN9</accession>
<evidence type="ECO:0000313" key="3">
    <source>
        <dbReference type="Proteomes" id="UP001185069"/>
    </source>
</evidence>
<dbReference type="Pfam" id="PF04087">
    <property type="entry name" value="DUF389"/>
    <property type="match status" value="1"/>
</dbReference>
<proteinExistence type="predicted"/>
<feature type="transmembrane region" description="Helical" evidence="1">
    <location>
        <begin position="216"/>
        <end position="238"/>
    </location>
</feature>
<name>A0ABU1JDN9_9MICC</name>
<feature type="transmembrane region" description="Helical" evidence="1">
    <location>
        <begin position="245"/>
        <end position="269"/>
    </location>
</feature>
<gene>
    <name evidence="2" type="ORF">JOE69_002789</name>
</gene>
<comment type="caution">
    <text evidence="2">The sequence shown here is derived from an EMBL/GenBank/DDBJ whole genome shotgun (WGS) entry which is preliminary data.</text>
</comment>
<sequence length="324" mass="33541">MTLQLRVVSPPGLTEQVIELATGQLGTAEVAVFKDASILPAGDVVSVQIAREAAGEFIEKLDALGIPESGSITVDTPELVLSTRAEAASEAAPGEGADAIIWDEVEKNTNDDARLSWSFLAFLVIATQLAGIGIVTNSTIAIVGAMVVGPEFGPLAGLALAIVDRRWALARRAAAALLVGFPVAMALCALAVWASLPLGFFDPNSINQGDSAVEFIYHPGPFSFIVAVLAGAAGMISLIGRKSAVLVGVFISVTTVPAAGFVAVALVLGEPEKAAGSALQLLLNLLGIVVSAVLVLVFYRLVRARRPHPAEFSSNPYRAGHRAT</sequence>
<keyword evidence="1" id="KW-0812">Transmembrane</keyword>
<dbReference type="RefSeq" id="WP_309799707.1">
    <property type="nucleotide sequence ID" value="NZ_BAAAHY010000007.1"/>
</dbReference>
<dbReference type="PANTHER" id="PTHR20992">
    <property type="entry name" value="AT15442P-RELATED"/>
    <property type="match status" value="1"/>
</dbReference>
<protein>
    <submittedName>
        <fullName evidence="2">Hydrophobic protein (TIGR00271 family)</fullName>
    </submittedName>
</protein>
<evidence type="ECO:0000256" key="1">
    <source>
        <dbReference type="SAM" id="Phobius"/>
    </source>
</evidence>
<evidence type="ECO:0000313" key="2">
    <source>
        <dbReference type="EMBL" id="MDR6270551.1"/>
    </source>
</evidence>
<dbReference type="Proteomes" id="UP001185069">
    <property type="component" value="Unassembled WGS sequence"/>
</dbReference>
<feature type="transmembrane region" description="Helical" evidence="1">
    <location>
        <begin position="281"/>
        <end position="302"/>
    </location>
</feature>
<keyword evidence="3" id="KW-1185">Reference proteome</keyword>
<feature type="transmembrane region" description="Helical" evidence="1">
    <location>
        <begin position="115"/>
        <end position="134"/>
    </location>
</feature>
<dbReference type="EMBL" id="JAVDQF010000001">
    <property type="protein sequence ID" value="MDR6270551.1"/>
    <property type="molecule type" value="Genomic_DNA"/>
</dbReference>
<reference evidence="2 3" key="1">
    <citation type="submission" date="2023-07" db="EMBL/GenBank/DDBJ databases">
        <title>Sequencing the genomes of 1000 actinobacteria strains.</title>
        <authorList>
            <person name="Klenk H.-P."/>
        </authorList>
    </citation>
    <scope>NUCLEOTIDE SEQUENCE [LARGE SCALE GENOMIC DNA]</scope>
    <source>
        <strain evidence="2 3">DSM 14555</strain>
    </source>
</reference>
<feature type="transmembrane region" description="Helical" evidence="1">
    <location>
        <begin position="175"/>
        <end position="196"/>
    </location>
</feature>